<dbReference type="InterPro" id="IPR009057">
    <property type="entry name" value="Homeodomain-like_sf"/>
</dbReference>
<evidence type="ECO:0000313" key="4">
    <source>
        <dbReference type="EMBL" id="RHH75568.1"/>
    </source>
</evidence>
<protein>
    <submittedName>
        <fullName evidence="4">TetR/AcrR family transcriptional regulator</fullName>
    </submittedName>
</protein>
<feature type="domain" description="HTH tetR-type" evidence="3">
    <location>
        <begin position="7"/>
        <end position="67"/>
    </location>
</feature>
<feature type="DNA-binding region" description="H-T-H motif" evidence="2">
    <location>
        <begin position="30"/>
        <end position="49"/>
    </location>
</feature>
<reference evidence="4 5" key="1">
    <citation type="submission" date="2018-08" db="EMBL/GenBank/DDBJ databases">
        <title>A genome reference for cultivated species of the human gut microbiota.</title>
        <authorList>
            <person name="Zou Y."/>
            <person name="Xue W."/>
            <person name="Luo G."/>
        </authorList>
    </citation>
    <scope>NUCLEOTIDE SEQUENCE [LARGE SCALE GENOMIC DNA]</scope>
    <source>
        <strain evidence="4 5">AM16-6</strain>
    </source>
</reference>
<evidence type="ECO:0000256" key="2">
    <source>
        <dbReference type="PROSITE-ProRule" id="PRU00335"/>
    </source>
</evidence>
<dbReference type="Proteomes" id="UP000283713">
    <property type="component" value="Unassembled WGS sequence"/>
</dbReference>
<comment type="caution">
    <text evidence="4">The sequence shown here is derived from an EMBL/GenBank/DDBJ whole genome shotgun (WGS) entry which is preliminary data.</text>
</comment>
<keyword evidence="1 2" id="KW-0238">DNA-binding</keyword>
<evidence type="ECO:0000259" key="3">
    <source>
        <dbReference type="PROSITE" id="PS50977"/>
    </source>
</evidence>
<evidence type="ECO:0000313" key="5">
    <source>
        <dbReference type="Proteomes" id="UP000283713"/>
    </source>
</evidence>
<dbReference type="Gene3D" id="1.10.357.10">
    <property type="entry name" value="Tetracycline Repressor, domain 2"/>
    <property type="match status" value="1"/>
</dbReference>
<evidence type="ECO:0000256" key="1">
    <source>
        <dbReference type="ARBA" id="ARBA00023125"/>
    </source>
</evidence>
<dbReference type="GO" id="GO:0003677">
    <property type="term" value="F:DNA binding"/>
    <property type="evidence" value="ECO:0007669"/>
    <property type="project" value="UniProtKB-UniRule"/>
</dbReference>
<proteinExistence type="predicted"/>
<dbReference type="AlphaFoldDB" id="A0A414XNU6"/>
<gene>
    <name evidence="4" type="ORF">DW193_16165</name>
</gene>
<dbReference type="PROSITE" id="PS50977">
    <property type="entry name" value="HTH_TETR_2"/>
    <property type="match status" value="1"/>
</dbReference>
<dbReference type="InterPro" id="IPR001647">
    <property type="entry name" value="HTH_TetR"/>
</dbReference>
<accession>A0A414XNU6</accession>
<dbReference type="RefSeq" id="WP_118292518.1">
    <property type="nucleotide sequence ID" value="NZ_QRKA01000027.1"/>
</dbReference>
<dbReference type="InterPro" id="IPR036271">
    <property type="entry name" value="Tet_transcr_reg_TetR-rel_C_sf"/>
</dbReference>
<name>A0A414XNU6_PHOVU</name>
<organism evidence="4 5">
    <name type="scientific">Phocaeicola vulgatus</name>
    <name type="common">Bacteroides vulgatus</name>
    <dbReference type="NCBI Taxonomy" id="821"/>
    <lineage>
        <taxon>Bacteria</taxon>
        <taxon>Pseudomonadati</taxon>
        <taxon>Bacteroidota</taxon>
        <taxon>Bacteroidia</taxon>
        <taxon>Bacteroidales</taxon>
        <taxon>Bacteroidaceae</taxon>
        <taxon>Phocaeicola</taxon>
    </lineage>
</organism>
<sequence length="207" mass="24056">MKGTKGSETKALIRETAFKQFLTKDYSMVPLKDIEKSLNLSRGCMSYHYPTKQELLVDVIDVYILDVQRTKHSSDNIVDISLFDYFNQYVDNTAKAMDRLSQFILPEENINGTRAYMTLILQAEKYYPGFHQLLCEIEKNEMVQLKQIIINAQKNGEIRSTCNADLLVQQIRLVFLGKSYQDALKNGLDINGLREQLYFIYFLIKNK</sequence>
<dbReference type="SUPFAM" id="SSF48498">
    <property type="entry name" value="Tetracyclin repressor-like, C-terminal domain"/>
    <property type="match status" value="1"/>
</dbReference>
<dbReference type="Pfam" id="PF00440">
    <property type="entry name" value="TetR_N"/>
    <property type="match status" value="1"/>
</dbReference>
<dbReference type="SUPFAM" id="SSF46689">
    <property type="entry name" value="Homeodomain-like"/>
    <property type="match status" value="1"/>
</dbReference>
<dbReference type="EMBL" id="QRKA01000027">
    <property type="protein sequence ID" value="RHH75568.1"/>
    <property type="molecule type" value="Genomic_DNA"/>
</dbReference>